<dbReference type="SUPFAM" id="SSF53649">
    <property type="entry name" value="Alkaline phosphatase-like"/>
    <property type="match status" value="1"/>
</dbReference>
<evidence type="ECO:0000256" key="5">
    <source>
        <dbReference type="SAM" id="MobiDB-lite"/>
    </source>
</evidence>
<keyword evidence="8" id="KW-1185">Reference proteome</keyword>
<dbReference type="Pfam" id="PF00884">
    <property type="entry name" value="Sulfatase"/>
    <property type="match status" value="1"/>
</dbReference>
<evidence type="ECO:0000313" key="7">
    <source>
        <dbReference type="EMBL" id="GAA4486641.1"/>
    </source>
</evidence>
<dbReference type="Gene3D" id="3.40.720.10">
    <property type="entry name" value="Alkaline Phosphatase, subunit A"/>
    <property type="match status" value="1"/>
</dbReference>
<evidence type="ECO:0000256" key="4">
    <source>
        <dbReference type="ARBA" id="ARBA00023180"/>
    </source>
</evidence>
<feature type="region of interest" description="Disordered" evidence="5">
    <location>
        <begin position="466"/>
        <end position="488"/>
    </location>
</feature>
<dbReference type="EMBL" id="BAABGP010000016">
    <property type="protein sequence ID" value="GAA4486641.1"/>
    <property type="molecule type" value="Genomic_DNA"/>
</dbReference>
<protein>
    <submittedName>
        <fullName evidence="7">Sulfatase</fullName>
    </submittedName>
</protein>
<evidence type="ECO:0000259" key="6">
    <source>
        <dbReference type="Pfam" id="PF00884"/>
    </source>
</evidence>
<reference evidence="8" key="1">
    <citation type="journal article" date="2019" name="Int. J. Syst. Evol. Microbiol.">
        <title>The Global Catalogue of Microorganisms (GCM) 10K type strain sequencing project: providing services to taxonomists for standard genome sequencing and annotation.</title>
        <authorList>
            <consortium name="The Broad Institute Genomics Platform"/>
            <consortium name="The Broad Institute Genome Sequencing Center for Infectious Disease"/>
            <person name="Wu L."/>
            <person name="Ma J."/>
        </authorList>
    </citation>
    <scope>NUCLEOTIDE SEQUENCE [LARGE SCALE GENOMIC DNA]</scope>
    <source>
        <strain evidence="8">JCM 17839</strain>
    </source>
</reference>
<keyword evidence="2" id="KW-0732">Signal</keyword>
<comment type="similarity">
    <text evidence="1">Belongs to the sulfatase family.</text>
</comment>
<comment type="caution">
    <text evidence="7">The sequence shown here is derived from an EMBL/GenBank/DDBJ whole genome shotgun (WGS) entry which is preliminary data.</text>
</comment>
<keyword evidence="4" id="KW-0325">Glycoprotein</keyword>
<name>A0ABP8PHM5_9MICO</name>
<dbReference type="InterPro" id="IPR017850">
    <property type="entry name" value="Alkaline_phosphatase_core_sf"/>
</dbReference>
<evidence type="ECO:0000313" key="8">
    <source>
        <dbReference type="Proteomes" id="UP001500731"/>
    </source>
</evidence>
<dbReference type="Proteomes" id="UP001500731">
    <property type="component" value="Unassembled WGS sequence"/>
</dbReference>
<evidence type="ECO:0000256" key="2">
    <source>
        <dbReference type="ARBA" id="ARBA00022729"/>
    </source>
</evidence>
<sequence>MTRPNLVFILVDDHAPHAISAYGSVVNTTPNIDRLATEGAVLDAMFCTNSICTPSRASILTGTYSHVNGVPGIFTEMDYRVPTFVDVLHGEGYATALFGKWHLGESESAHPRGFDEWLVFPGQGEYNDPRMIGPDGEVTMSGYATDIVTDLSLDWLDRREGDQPFALFVHHKAPHSPWVPDPKHKDLYPVGTIPEPATLHDQHETLGSWVSRTTMSVADDLTEEYVPDIVPEELLGADKREERASWKYQRYMRNYLQCIHSIDENVARVLDRLDETGETENTIVVYCSDQGFFLGDHGWFDKRLMFEQSLQMPVLLRWPEGIRPGARVAEIVTNIDFAATLLELCGFPAIDALPTSQGTSFAPLLRGEQVSGWAESMYYRYWEHDDPNHHVPAHYGVRTKTHKLICYYNDGLGVPGSSEQTYPIEWELFDLVVDPAELCNVIDDATYAEVLIELRAELARLQEHYGDRPYEGPGTPHPQWAEGFQQFS</sequence>
<dbReference type="RefSeq" id="WP_345187096.1">
    <property type="nucleotide sequence ID" value="NZ_BAABGP010000016.1"/>
</dbReference>
<proteinExistence type="inferred from homology"/>
<organism evidence="7 8">
    <name type="scientific">Microbacterium panaciterrae</name>
    <dbReference type="NCBI Taxonomy" id="985759"/>
    <lineage>
        <taxon>Bacteria</taxon>
        <taxon>Bacillati</taxon>
        <taxon>Actinomycetota</taxon>
        <taxon>Actinomycetes</taxon>
        <taxon>Micrococcales</taxon>
        <taxon>Microbacteriaceae</taxon>
        <taxon>Microbacterium</taxon>
    </lineage>
</organism>
<dbReference type="PANTHER" id="PTHR43108:SF6">
    <property type="entry name" value="N-SULPHOGLUCOSAMINE SULPHOHYDROLASE"/>
    <property type="match status" value="1"/>
</dbReference>
<dbReference type="InterPro" id="IPR024607">
    <property type="entry name" value="Sulfatase_CS"/>
</dbReference>
<accession>A0ABP8PHM5</accession>
<dbReference type="CDD" id="cd16031">
    <property type="entry name" value="G6S_like"/>
    <property type="match status" value="1"/>
</dbReference>
<keyword evidence="3" id="KW-0378">Hydrolase</keyword>
<feature type="domain" description="Sulfatase N-terminal" evidence="6">
    <location>
        <begin position="4"/>
        <end position="346"/>
    </location>
</feature>
<evidence type="ECO:0000256" key="1">
    <source>
        <dbReference type="ARBA" id="ARBA00008779"/>
    </source>
</evidence>
<dbReference type="PROSITE" id="PS00523">
    <property type="entry name" value="SULFATASE_1"/>
    <property type="match status" value="1"/>
</dbReference>
<evidence type="ECO:0000256" key="3">
    <source>
        <dbReference type="ARBA" id="ARBA00022801"/>
    </source>
</evidence>
<dbReference type="PANTHER" id="PTHR43108">
    <property type="entry name" value="N-ACETYLGLUCOSAMINE-6-SULFATASE FAMILY MEMBER"/>
    <property type="match status" value="1"/>
</dbReference>
<gene>
    <name evidence="7" type="ORF">GCM10023171_22980</name>
</gene>
<dbReference type="InterPro" id="IPR000917">
    <property type="entry name" value="Sulfatase_N"/>
</dbReference>